<dbReference type="Gene3D" id="2.40.70.10">
    <property type="entry name" value="Acid Proteases"/>
    <property type="match status" value="1"/>
</dbReference>
<dbReference type="PANTHER" id="PTHR13683:SF375">
    <property type="entry name" value="PEPTIDASE A1 DOMAIN-CONTAINING PROTEIN"/>
    <property type="match status" value="1"/>
</dbReference>
<proteinExistence type="predicted"/>
<dbReference type="OrthoDB" id="20388at2759"/>
<evidence type="ECO:0008006" key="7">
    <source>
        <dbReference type="Google" id="ProtNLM"/>
    </source>
</evidence>
<keyword evidence="1" id="KW-0645">Protease</keyword>
<dbReference type="GO" id="GO:0004190">
    <property type="term" value="F:aspartic-type endopeptidase activity"/>
    <property type="evidence" value="ECO:0007669"/>
    <property type="project" value="InterPro"/>
</dbReference>
<sequence>MKVGLSILLLLLCIIFSTINSKPLSLPISPKNNWKNERDLNQHINKFPVNSHSKDVYSIQMHGDPIEIRSIIYAGGIPQEVIIDSGSIQLVIPSSVCSRCHQEEPYYHPSASMKYIECSSKHCNAPNYCFFFSEAKRSVCGNQVHYLDNTLIRTVLVQDKIKFDKDMEDVVNTFGAIIDQEGGHNLNYGIMGM</sequence>
<dbReference type="AlphaFoldDB" id="A0A8J4PYH7"/>
<dbReference type="EMBL" id="AJWJ01000148">
    <property type="protein sequence ID" value="KAF2074409.1"/>
    <property type="molecule type" value="Genomic_DNA"/>
</dbReference>
<keyword evidence="3" id="KW-0378">Hydrolase</keyword>
<dbReference type="Proteomes" id="UP000695562">
    <property type="component" value="Unassembled WGS sequence"/>
</dbReference>
<comment type="caution">
    <text evidence="5">The sequence shown here is derived from an EMBL/GenBank/DDBJ whole genome shotgun (WGS) entry which is preliminary data.</text>
</comment>
<dbReference type="PANTHER" id="PTHR13683">
    <property type="entry name" value="ASPARTYL PROTEASES"/>
    <property type="match status" value="1"/>
</dbReference>
<feature type="chain" id="PRO_5035175695" description="Peptidase A1 domain-containing protein" evidence="4">
    <location>
        <begin position="22"/>
        <end position="193"/>
    </location>
</feature>
<feature type="non-terminal residue" evidence="5">
    <location>
        <position position="1"/>
    </location>
</feature>
<protein>
    <recommendedName>
        <fullName evidence="7">Peptidase A1 domain-containing protein</fullName>
    </recommendedName>
</protein>
<gene>
    <name evidence="5" type="ORF">CYY_004265</name>
</gene>
<keyword evidence="6" id="KW-1185">Reference proteome</keyword>
<evidence type="ECO:0000256" key="1">
    <source>
        <dbReference type="ARBA" id="ARBA00022670"/>
    </source>
</evidence>
<dbReference type="InterPro" id="IPR021109">
    <property type="entry name" value="Peptidase_aspartic_dom_sf"/>
</dbReference>
<evidence type="ECO:0000256" key="3">
    <source>
        <dbReference type="ARBA" id="ARBA00022801"/>
    </source>
</evidence>
<accession>A0A8J4PYH7</accession>
<evidence type="ECO:0000256" key="2">
    <source>
        <dbReference type="ARBA" id="ARBA00022729"/>
    </source>
</evidence>
<feature type="signal peptide" evidence="4">
    <location>
        <begin position="1"/>
        <end position="21"/>
    </location>
</feature>
<organism evidence="5 6">
    <name type="scientific">Polysphondylium violaceum</name>
    <dbReference type="NCBI Taxonomy" id="133409"/>
    <lineage>
        <taxon>Eukaryota</taxon>
        <taxon>Amoebozoa</taxon>
        <taxon>Evosea</taxon>
        <taxon>Eumycetozoa</taxon>
        <taxon>Dictyostelia</taxon>
        <taxon>Dictyosteliales</taxon>
        <taxon>Dictyosteliaceae</taxon>
        <taxon>Polysphondylium</taxon>
    </lineage>
</organism>
<evidence type="ECO:0000313" key="6">
    <source>
        <dbReference type="Proteomes" id="UP000695562"/>
    </source>
</evidence>
<keyword evidence="2 4" id="KW-0732">Signal</keyword>
<dbReference type="InterPro" id="IPR001461">
    <property type="entry name" value="Aspartic_peptidase_A1"/>
</dbReference>
<reference evidence="5" key="1">
    <citation type="submission" date="2020-01" db="EMBL/GenBank/DDBJ databases">
        <title>Development of genomics and gene disruption for Polysphondylium violaceum indicates a role for the polyketide synthase stlB in stalk morphogenesis.</title>
        <authorList>
            <person name="Narita B."/>
            <person name="Kawabe Y."/>
            <person name="Kin K."/>
            <person name="Saito T."/>
            <person name="Gibbs R."/>
            <person name="Kuspa A."/>
            <person name="Muzny D."/>
            <person name="Queller D."/>
            <person name="Richards S."/>
            <person name="Strassman J."/>
            <person name="Sucgang R."/>
            <person name="Worley K."/>
            <person name="Schaap P."/>
        </authorList>
    </citation>
    <scope>NUCLEOTIDE SEQUENCE</scope>
    <source>
        <strain evidence="5">QSvi11</strain>
    </source>
</reference>
<name>A0A8J4PYH7_9MYCE</name>
<evidence type="ECO:0000313" key="5">
    <source>
        <dbReference type="EMBL" id="KAF2074409.1"/>
    </source>
</evidence>
<dbReference type="GO" id="GO:0006508">
    <property type="term" value="P:proteolysis"/>
    <property type="evidence" value="ECO:0007669"/>
    <property type="project" value="UniProtKB-KW"/>
</dbReference>
<dbReference type="SUPFAM" id="SSF50630">
    <property type="entry name" value="Acid proteases"/>
    <property type="match status" value="1"/>
</dbReference>
<evidence type="ECO:0000256" key="4">
    <source>
        <dbReference type="SAM" id="SignalP"/>
    </source>
</evidence>